<name>A0A2P2NHW1_RHIMU</name>
<dbReference type="EMBL" id="GGEC01061506">
    <property type="protein sequence ID" value="MBX41990.1"/>
    <property type="molecule type" value="Transcribed_RNA"/>
</dbReference>
<proteinExistence type="predicted"/>
<evidence type="ECO:0000313" key="1">
    <source>
        <dbReference type="EMBL" id="MBX41990.1"/>
    </source>
</evidence>
<organism evidence="1">
    <name type="scientific">Rhizophora mucronata</name>
    <name type="common">Asiatic mangrove</name>
    <dbReference type="NCBI Taxonomy" id="61149"/>
    <lineage>
        <taxon>Eukaryota</taxon>
        <taxon>Viridiplantae</taxon>
        <taxon>Streptophyta</taxon>
        <taxon>Embryophyta</taxon>
        <taxon>Tracheophyta</taxon>
        <taxon>Spermatophyta</taxon>
        <taxon>Magnoliopsida</taxon>
        <taxon>eudicotyledons</taxon>
        <taxon>Gunneridae</taxon>
        <taxon>Pentapetalae</taxon>
        <taxon>rosids</taxon>
        <taxon>fabids</taxon>
        <taxon>Malpighiales</taxon>
        <taxon>Rhizophoraceae</taxon>
        <taxon>Rhizophora</taxon>
    </lineage>
</organism>
<accession>A0A2P2NHW1</accession>
<reference evidence="1" key="1">
    <citation type="submission" date="2018-02" db="EMBL/GenBank/DDBJ databases">
        <title>Rhizophora mucronata_Transcriptome.</title>
        <authorList>
            <person name="Meera S.P."/>
            <person name="Sreeshan A."/>
            <person name="Augustine A."/>
        </authorList>
    </citation>
    <scope>NUCLEOTIDE SEQUENCE</scope>
    <source>
        <tissue evidence="1">Leaf</tissue>
    </source>
</reference>
<dbReference type="AlphaFoldDB" id="A0A2P2NHW1"/>
<sequence>MKNSLLAISGAWIFLELHFYSPKGSRDELYLCRTNTCICQCVSFSISMCKAFSTSFHYKMNM</sequence>
<protein>
    <submittedName>
        <fullName evidence="1">Uncharacterized protein</fullName>
    </submittedName>
</protein>